<evidence type="ECO:0000259" key="4">
    <source>
        <dbReference type="SMART" id="SM00470"/>
    </source>
</evidence>
<feature type="region of interest" description="Disordered" evidence="3">
    <location>
        <begin position="1"/>
        <end position="24"/>
    </location>
</feature>
<dbReference type="InterPro" id="IPR004437">
    <property type="entry name" value="ParB/RepB/Spo0J"/>
</dbReference>
<dbReference type="PANTHER" id="PTHR33375:SF1">
    <property type="entry name" value="CHROMOSOME-PARTITIONING PROTEIN PARB-RELATED"/>
    <property type="match status" value="1"/>
</dbReference>
<name>A0A4R8LRW6_9BURK</name>
<dbReference type="InterPro" id="IPR036086">
    <property type="entry name" value="ParB/Sulfiredoxin_sf"/>
</dbReference>
<dbReference type="GO" id="GO:0007059">
    <property type="term" value="P:chromosome segregation"/>
    <property type="evidence" value="ECO:0007669"/>
    <property type="project" value="UniProtKB-KW"/>
</dbReference>
<evidence type="ECO:0000313" key="5">
    <source>
        <dbReference type="EMBL" id="TDY48255.1"/>
    </source>
</evidence>
<protein>
    <submittedName>
        <fullName evidence="5">ParB family chromosome partitioning protein</fullName>
    </submittedName>
</protein>
<dbReference type="Gene3D" id="3.90.1530.10">
    <property type="entry name" value="Conserved hypothetical protein from pyrococcus furiosus pfu- 392566-001, ParB domain"/>
    <property type="match status" value="1"/>
</dbReference>
<dbReference type="PANTHER" id="PTHR33375">
    <property type="entry name" value="CHROMOSOME-PARTITIONING PROTEIN PARB-RELATED"/>
    <property type="match status" value="1"/>
</dbReference>
<dbReference type="NCBIfam" id="TIGR00180">
    <property type="entry name" value="parB_part"/>
    <property type="match status" value="1"/>
</dbReference>
<dbReference type="GO" id="GO:0003677">
    <property type="term" value="F:DNA binding"/>
    <property type="evidence" value="ECO:0007669"/>
    <property type="project" value="InterPro"/>
</dbReference>
<sequence length="349" mass="38921">MARKDFSQQINAGSTRDQQIRKSQVSSRFDRIDSALEGRDSLLVGIAQDVQRADSASFYVETLEKEGKVTRTFARWPIDKIDDNPLNSRTIYSEEKIAARANSIAKEGQLVPALAARSTTDSSRIVLIDGHYRKRGVASLNKTELEVCILEGLQPIDFYRLARAANSEREAETTLDIAYGYQKLLDNGIARSDDELARLIGENKSKVSKLLSLLQLPDAVRDIMAETPEPFGINISYEIALYHKAMGIDAKTIAFTERIRDEQLSFAKVKSIREALEQGKRARKNMSRQYKIARADGTPLGTIKEWDNGRIVVDLALGNAETAQSYLTLLREQLEKDGHGSTPAKAENS</sequence>
<dbReference type="OrthoDB" id="8526040at2"/>
<accession>A0A4R8LRW6</accession>
<evidence type="ECO:0000313" key="6">
    <source>
        <dbReference type="Proteomes" id="UP000295509"/>
    </source>
</evidence>
<dbReference type="AlphaFoldDB" id="A0A4R8LRW6"/>
<dbReference type="Gene3D" id="1.10.10.2830">
    <property type="match status" value="1"/>
</dbReference>
<proteinExistence type="inferred from homology"/>
<dbReference type="Proteomes" id="UP000295509">
    <property type="component" value="Unassembled WGS sequence"/>
</dbReference>
<reference evidence="5 6" key="1">
    <citation type="submission" date="2019-03" db="EMBL/GenBank/DDBJ databases">
        <title>Genomic Encyclopedia of Type Strains, Phase III (KMG-III): the genomes of soil and plant-associated and newly described type strains.</title>
        <authorList>
            <person name="Whitman W."/>
        </authorList>
    </citation>
    <scope>NUCLEOTIDE SEQUENCE [LARGE SCALE GENOMIC DNA]</scope>
    <source>
        <strain evidence="5 6">LMG 29544</strain>
    </source>
</reference>
<dbReference type="Pfam" id="PF17762">
    <property type="entry name" value="HTH_ParB"/>
    <property type="match status" value="1"/>
</dbReference>
<evidence type="ECO:0000256" key="3">
    <source>
        <dbReference type="SAM" id="MobiDB-lite"/>
    </source>
</evidence>
<dbReference type="SUPFAM" id="SSF109709">
    <property type="entry name" value="KorB DNA-binding domain-like"/>
    <property type="match status" value="1"/>
</dbReference>
<feature type="domain" description="ParB-like N-terminal" evidence="4">
    <location>
        <begin position="74"/>
        <end position="167"/>
    </location>
</feature>
<organism evidence="5 6">
    <name type="scientific">Paraburkholderia rhizosphaerae</name>
    <dbReference type="NCBI Taxonomy" id="480658"/>
    <lineage>
        <taxon>Bacteria</taxon>
        <taxon>Pseudomonadati</taxon>
        <taxon>Pseudomonadota</taxon>
        <taxon>Betaproteobacteria</taxon>
        <taxon>Burkholderiales</taxon>
        <taxon>Burkholderiaceae</taxon>
        <taxon>Paraburkholderia</taxon>
    </lineage>
</organism>
<gene>
    <name evidence="5" type="ORF">BX592_111190</name>
</gene>
<dbReference type="Pfam" id="PF02195">
    <property type="entry name" value="ParB_N"/>
    <property type="match status" value="1"/>
</dbReference>
<keyword evidence="6" id="KW-1185">Reference proteome</keyword>
<evidence type="ECO:0000256" key="2">
    <source>
        <dbReference type="ARBA" id="ARBA00022829"/>
    </source>
</evidence>
<dbReference type="SMART" id="SM00470">
    <property type="entry name" value="ParB"/>
    <property type="match status" value="1"/>
</dbReference>
<keyword evidence="2" id="KW-0159">Chromosome partition</keyword>
<dbReference type="SUPFAM" id="SSF110849">
    <property type="entry name" value="ParB/Sulfiredoxin"/>
    <property type="match status" value="1"/>
</dbReference>
<dbReference type="GO" id="GO:0005694">
    <property type="term" value="C:chromosome"/>
    <property type="evidence" value="ECO:0007669"/>
    <property type="project" value="TreeGrafter"/>
</dbReference>
<dbReference type="InterPro" id="IPR003115">
    <property type="entry name" value="ParB_N"/>
</dbReference>
<dbReference type="InterPro" id="IPR050336">
    <property type="entry name" value="Chromosome_partition/occlusion"/>
</dbReference>
<feature type="compositionally biased region" description="Polar residues" evidence="3">
    <location>
        <begin position="7"/>
        <end position="24"/>
    </location>
</feature>
<comment type="similarity">
    <text evidence="1">Belongs to the ParB family.</text>
</comment>
<dbReference type="EMBL" id="SORE01000011">
    <property type="protein sequence ID" value="TDY48255.1"/>
    <property type="molecule type" value="Genomic_DNA"/>
</dbReference>
<comment type="caution">
    <text evidence="5">The sequence shown here is derived from an EMBL/GenBank/DDBJ whole genome shotgun (WGS) entry which is preliminary data.</text>
</comment>
<evidence type="ECO:0000256" key="1">
    <source>
        <dbReference type="ARBA" id="ARBA00006295"/>
    </source>
</evidence>
<dbReference type="InterPro" id="IPR041468">
    <property type="entry name" value="HTH_ParB/Spo0J"/>
</dbReference>